<feature type="region of interest" description="Disordered" evidence="1">
    <location>
        <begin position="1231"/>
        <end position="1253"/>
    </location>
</feature>
<keyword evidence="4" id="KW-1185">Reference proteome</keyword>
<feature type="compositionally biased region" description="Acidic residues" evidence="1">
    <location>
        <begin position="1285"/>
        <end position="1295"/>
    </location>
</feature>
<evidence type="ECO:0000313" key="4">
    <source>
        <dbReference type="Proteomes" id="UP001470230"/>
    </source>
</evidence>
<feature type="compositionally biased region" description="Basic residues" evidence="1">
    <location>
        <begin position="1311"/>
        <end position="1323"/>
    </location>
</feature>
<comment type="caution">
    <text evidence="3">The sequence shown here is derived from an EMBL/GenBank/DDBJ whole genome shotgun (WGS) entry which is preliminary data.</text>
</comment>
<keyword evidence="2" id="KW-1133">Transmembrane helix</keyword>
<feature type="compositionally biased region" description="Low complexity" evidence="1">
    <location>
        <begin position="1236"/>
        <end position="1246"/>
    </location>
</feature>
<feature type="compositionally biased region" description="Acidic residues" evidence="1">
    <location>
        <begin position="1343"/>
        <end position="1353"/>
    </location>
</feature>
<name>A0ABR2LBF8_9EUKA</name>
<organism evidence="3 4">
    <name type="scientific">Tritrichomonas musculus</name>
    <dbReference type="NCBI Taxonomy" id="1915356"/>
    <lineage>
        <taxon>Eukaryota</taxon>
        <taxon>Metamonada</taxon>
        <taxon>Parabasalia</taxon>
        <taxon>Tritrichomonadida</taxon>
        <taxon>Tritrichomonadidae</taxon>
        <taxon>Tritrichomonas</taxon>
    </lineage>
</organism>
<dbReference type="EMBL" id="JAPFFF010000001">
    <property type="protein sequence ID" value="KAK8900664.1"/>
    <property type="molecule type" value="Genomic_DNA"/>
</dbReference>
<keyword evidence="2" id="KW-0812">Transmembrane</keyword>
<keyword evidence="2" id="KW-0472">Membrane</keyword>
<sequence length="1353" mass="155771">MLISLLILFSYSKSNHFCVLKSIKSNKQSEFAITSKICIDDENIIDYVDFQKFIKSTQLDRINFTVYGFDRNFPLVIDVSNTTIKFFDINGGTKNQFIYFYNTNEDTNIKATKVSILFDQTKIHINSIILSRSIIYSPNGKIDFFTNYLTTDGFSLKNNFFSNIVCIQYKLTSRVKPTAKIYVLQNEYKNILPEKTNFEVSDNNIESYKTENSNRNKFNSSLPSNFYSKIIKSLHSKQKLQNQNILTINNSRPLEDENSFFHRYIVNDEFAEYPQYFSNQIKYIKNDETEGSEDEVFNSTDVKYCLCMKSRLIRCIEHLECDSFYIPIENYVTGKEPWFKSDISHSINRTIRLYVTGTEGMTMNIGFDDFRGRNNTIIFNPANPNSPVYLSITGKYMSSSLSQRAVFSLIFNNINRVSIDPDMVQNLNDVMLRQSPLFIRPSHHLTLHRLITDTRSIESFEGTLYMTEFLVLNNSYPLQLDGTLFLDEGCFIYVPQVSLFPNIFINDEYIIFSDEDQDNDLVLYFSELSENPKNWTFYMSNEISVEAGQTLSSINISLKTNSESTIPLLFIFDIQYQDISLFFDDISKLSESMHFEVVTSESASVRSTLEIQIDYTEQPKNMLFKRITGNIDLVLLTAKTIQYFLDNSNPAYCFEGDTSERNSSDCQGINLYGLHSLTFYVYNSMTRCKFENDSISIFFGTDFISFSAVLTNTIQVIAEVEKPLMMSIDQNLTHIFPLNLIVINNNSVIEFDESFVFIVNNEDSQISHDVAKNVAIYHEALNIDLVSSSVSQIPLLSVDDPVNGVLYNTSSEIEYRIDRSTNFSLNSYRSGPKVIVNIIDENIVVPQSSFLSNEVEFIGRPFIFGFRQKSRSTYIIKNEVKFHINQSSHSGFVKGMSINSLNNYSVTSQFLQDANLYDSNELVLNDRYSDILLDENEESSSLKKVYIAEMKGLILTKSGTFSQNNDQLLSPNIKFTLLVDSLKAENISSIDVSNFEGPIIVFSDFHLDDEEITEILFSNDSIRVVGAFKKSAYLLQALPKATFEIIYDTGSSRSKSKILLDDQVTANHIIYLRVVDKKTEILKNVSLTINSPVTLFFDSTWYNVTNPEDLVINANKDVKIQTELIKMPNFTVNLYKSAVETVVIEKPKHTSTIAFYTFLALAVAVFIVCITFCIIDFCCIIKPKSVEIDLDSSSSDRSSENFPFSSISSLYEYYSDDEYYDDENSIQEKEIENENDQNANNNLNNNSDDTKKMSITAYGNTTAEWRAEFLKKRRRRTYTNGEDVYRDDDESDDSDRNDFVAQNDEYDADNKRKKKKKRQKKKKQNDIDYNQNQNNEVAPFEEIYYDDDDNDNY</sequence>
<protein>
    <submittedName>
        <fullName evidence="3">Uncharacterized protein</fullName>
    </submittedName>
</protein>
<feature type="region of interest" description="Disordered" evidence="1">
    <location>
        <begin position="1283"/>
        <end position="1353"/>
    </location>
</feature>
<evidence type="ECO:0000256" key="1">
    <source>
        <dbReference type="SAM" id="MobiDB-lite"/>
    </source>
</evidence>
<evidence type="ECO:0000313" key="3">
    <source>
        <dbReference type="EMBL" id="KAK8900664.1"/>
    </source>
</evidence>
<dbReference type="Proteomes" id="UP001470230">
    <property type="component" value="Unassembled WGS sequence"/>
</dbReference>
<feature type="transmembrane region" description="Helical" evidence="2">
    <location>
        <begin position="1153"/>
        <end position="1175"/>
    </location>
</feature>
<reference evidence="3 4" key="1">
    <citation type="submission" date="2024-04" db="EMBL/GenBank/DDBJ databases">
        <title>Tritrichomonas musculus Genome.</title>
        <authorList>
            <person name="Alves-Ferreira E."/>
            <person name="Grigg M."/>
            <person name="Lorenzi H."/>
            <person name="Galac M."/>
        </authorList>
    </citation>
    <scope>NUCLEOTIDE SEQUENCE [LARGE SCALE GENOMIC DNA]</scope>
    <source>
        <strain evidence="3 4">EAF2021</strain>
    </source>
</reference>
<gene>
    <name evidence="3" type="ORF">M9Y10_002994</name>
</gene>
<proteinExistence type="predicted"/>
<accession>A0ABR2LBF8</accession>
<evidence type="ECO:0000256" key="2">
    <source>
        <dbReference type="SAM" id="Phobius"/>
    </source>
</evidence>